<gene>
    <name evidence="3" type="ORF">MNBD_GAMMA12-2762</name>
</gene>
<accession>A0A3B0YJU2</accession>
<evidence type="ECO:0000256" key="1">
    <source>
        <dbReference type="SAM" id="Phobius"/>
    </source>
</evidence>
<dbReference type="EMBL" id="UOFL01000086">
    <property type="protein sequence ID" value="VAW75562.1"/>
    <property type="molecule type" value="Genomic_DNA"/>
</dbReference>
<dbReference type="InterPro" id="IPR002035">
    <property type="entry name" value="VWF_A"/>
</dbReference>
<name>A0A3B0YJU2_9ZZZZ</name>
<dbReference type="PROSITE" id="PS50234">
    <property type="entry name" value="VWFA"/>
    <property type="match status" value="1"/>
</dbReference>
<protein>
    <submittedName>
        <fullName evidence="3">Aerotolerance protein BatA</fullName>
    </submittedName>
</protein>
<organism evidence="3">
    <name type="scientific">hydrothermal vent metagenome</name>
    <dbReference type="NCBI Taxonomy" id="652676"/>
    <lineage>
        <taxon>unclassified sequences</taxon>
        <taxon>metagenomes</taxon>
        <taxon>ecological metagenomes</taxon>
    </lineage>
</organism>
<feature type="transmembrane region" description="Helical" evidence="1">
    <location>
        <begin position="290"/>
        <end position="307"/>
    </location>
</feature>
<dbReference type="InterPro" id="IPR036465">
    <property type="entry name" value="vWFA_dom_sf"/>
</dbReference>
<dbReference type="InterPro" id="IPR050768">
    <property type="entry name" value="UPF0353/GerABKA_families"/>
</dbReference>
<keyword evidence="1" id="KW-0812">Transmembrane</keyword>
<dbReference type="AlphaFoldDB" id="A0A3B0YJU2"/>
<reference evidence="3" key="1">
    <citation type="submission" date="2018-06" db="EMBL/GenBank/DDBJ databases">
        <authorList>
            <person name="Zhirakovskaya E."/>
        </authorList>
    </citation>
    <scope>NUCLEOTIDE SEQUENCE</scope>
</reference>
<keyword evidence="1" id="KW-0472">Membrane</keyword>
<dbReference type="PANTHER" id="PTHR22550:SF18">
    <property type="entry name" value="VWFA DOMAIN-CONTAINING PROTEIN"/>
    <property type="match status" value="1"/>
</dbReference>
<keyword evidence="1" id="KW-1133">Transmembrane helix</keyword>
<proteinExistence type="predicted"/>
<evidence type="ECO:0000259" key="2">
    <source>
        <dbReference type="PROSITE" id="PS50234"/>
    </source>
</evidence>
<evidence type="ECO:0000313" key="3">
    <source>
        <dbReference type="EMBL" id="VAW75562.1"/>
    </source>
</evidence>
<dbReference type="SMART" id="SM00327">
    <property type="entry name" value="VWA"/>
    <property type="match status" value="1"/>
</dbReference>
<feature type="domain" description="VWFA" evidence="2">
    <location>
        <begin position="91"/>
        <end position="271"/>
    </location>
</feature>
<dbReference type="Pfam" id="PF00092">
    <property type="entry name" value="VWA"/>
    <property type="match status" value="1"/>
</dbReference>
<dbReference type="Gene3D" id="3.40.50.410">
    <property type="entry name" value="von Willebrand factor, type A domain"/>
    <property type="match status" value="1"/>
</dbReference>
<sequence length="318" mass="36086">MFSFDWPWMFLCLPLPYFMWLFPQSEQESNEGALCVASVSDFELKGHNASSFYTKSNWLWLLSSVWLLLVIASARPQWLGDITDVPSSGRDLMLGVDLSRSMTVRDFYMDYRQVTRLAAAKAVVSKFINRRKGDRIGLIVFGSRAYVHVPLTFDTKTVSTLLDEAFSGMAGSSTAIGDTIVLAVKHLLRSKNKNKVLILLTDGQNTDGQVSPRKATEIAKAMDLKIYTIGVGSPSSRSLDESALSFIAQQTGGNYYRAQDLESMKKIYREIDKLEKVKQNPRRYRPVTEMYFWFLSAALLLVLLAFFSQAEWRRIRHG</sequence>
<dbReference type="PANTHER" id="PTHR22550">
    <property type="entry name" value="SPORE GERMINATION PROTEIN"/>
    <property type="match status" value="1"/>
</dbReference>
<dbReference type="SUPFAM" id="SSF53300">
    <property type="entry name" value="vWA-like"/>
    <property type="match status" value="1"/>
</dbReference>